<evidence type="ECO:0000313" key="6">
    <source>
        <dbReference type="EMBL" id="TJZ59982.1"/>
    </source>
</evidence>
<dbReference type="PANTHER" id="PTHR43630">
    <property type="entry name" value="POLY-BETA-1,6-N-ACETYL-D-GLUCOSAMINE SYNTHASE"/>
    <property type="match status" value="1"/>
</dbReference>
<evidence type="ECO:0000256" key="2">
    <source>
        <dbReference type="ARBA" id="ARBA00022676"/>
    </source>
</evidence>
<accession>A0A4U0P0F3</accession>
<sequence>MVNLSIMADFWEGYFRMLQQLDWETIMKWGWFILLLDIPRYVIVEGLALIWSRSRRLITRKKWKQARQILWTEYPLVTVLVPGHNEGRHLSKLVASMKKQTYKHIELVVVDDGSTDNTAIIGQSFEKKGDIDIFLRCDERGGKASAANLGLRYAKGKFIVHLDADSSLAPDALEKILIPFYRYPHVGAVGGNLVVRNESDSLTTTMQYMEYIQSISVGRIVLSKLGLYKIVSGAFGAFPRKLLDRMGGWDIGPGLDGDITVKIRKLGYKVLFEENAVCMTHVPTTWKALTKQRRRWSRSLIRFRLRKHIDVWVPDKHFSWLNFVAFFENVFFGFVLDFMWIFYTLKILIVAPAFLLVWFPFKYTVYLGIAILQYICSLFIIKDRSKMLKMCIYIPLVPLYMGYYMRLVRTVAYIGEMFFYESYKDIWNPAKTSKKAKEFGL</sequence>
<evidence type="ECO:0000313" key="7">
    <source>
        <dbReference type="Proteomes" id="UP000306808"/>
    </source>
</evidence>
<dbReference type="AlphaFoldDB" id="A0A4U0P0F3"/>
<evidence type="ECO:0000256" key="3">
    <source>
        <dbReference type="ARBA" id="ARBA00022679"/>
    </source>
</evidence>
<keyword evidence="2" id="KW-0328">Glycosyltransferase</keyword>
<dbReference type="Proteomes" id="UP000306808">
    <property type="component" value="Unassembled WGS sequence"/>
</dbReference>
<keyword evidence="4" id="KW-0812">Transmembrane</keyword>
<comment type="similarity">
    <text evidence="1">Belongs to the glycosyltransferase 2 family.</text>
</comment>
<dbReference type="CDD" id="cd06423">
    <property type="entry name" value="CESA_like"/>
    <property type="match status" value="1"/>
</dbReference>
<keyword evidence="7" id="KW-1185">Reference proteome</keyword>
<evidence type="ECO:0000259" key="5">
    <source>
        <dbReference type="Pfam" id="PF00535"/>
    </source>
</evidence>
<feature type="transmembrane region" description="Helical" evidence="4">
    <location>
        <begin position="29"/>
        <end position="51"/>
    </location>
</feature>
<feature type="domain" description="Glycosyltransferase 2-like" evidence="5">
    <location>
        <begin position="78"/>
        <end position="245"/>
    </location>
</feature>
<organism evidence="6 7">
    <name type="scientific">Sphingobacterium olei</name>
    <dbReference type="NCBI Taxonomy" id="2571155"/>
    <lineage>
        <taxon>Bacteria</taxon>
        <taxon>Pseudomonadati</taxon>
        <taxon>Bacteroidota</taxon>
        <taxon>Sphingobacteriia</taxon>
        <taxon>Sphingobacteriales</taxon>
        <taxon>Sphingobacteriaceae</taxon>
        <taxon>Sphingobacterium</taxon>
    </lineage>
</organism>
<proteinExistence type="inferred from homology"/>
<dbReference type="SUPFAM" id="SSF53448">
    <property type="entry name" value="Nucleotide-diphospho-sugar transferases"/>
    <property type="match status" value="1"/>
</dbReference>
<dbReference type="InterPro" id="IPR029044">
    <property type="entry name" value="Nucleotide-diphossugar_trans"/>
</dbReference>
<evidence type="ECO:0000256" key="4">
    <source>
        <dbReference type="SAM" id="Phobius"/>
    </source>
</evidence>
<reference evidence="6 7" key="1">
    <citation type="submission" date="2019-04" db="EMBL/GenBank/DDBJ databases">
        <title>Sphingobacterium olei sp. nov., isolated from oil-contaminated soil.</title>
        <authorList>
            <person name="Liu B."/>
        </authorList>
    </citation>
    <scope>NUCLEOTIDE SEQUENCE [LARGE SCALE GENOMIC DNA]</scope>
    <source>
        <strain evidence="6 7">HAL-9</strain>
    </source>
</reference>
<feature type="transmembrane region" description="Helical" evidence="4">
    <location>
        <begin position="363"/>
        <end position="381"/>
    </location>
</feature>
<dbReference type="GO" id="GO:0016757">
    <property type="term" value="F:glycosyltransferase activity"/>
    <property type="evidence" value="ECO:0007669"/>
    <property type="project" value="UniProtKB-KW"/>
</dbReference>
<dbReference type="Pfam" id="PF00535">
    <property type="entry name" value="Glycos_transf_2"/>
    <property type="match status" value="1"/>
</dbReference>
<feature type="transmembrane region" description="Helical" evidence="4">
    <location>
        <begin position="320"/>
        <end position="343"/>
    </location>
</feature>
<dbReference type="EMBL" id="SUME01000005">
    <property type="protein sequence ID" value="TJZ59982.1"/>
    <property type="molecule type" value="Genomic_DNA"/>
</dbReference>
<protein>
    <submittedName>
        <fullName evidence="6">Glycosyltransferase</fullName>
    </submittedName>
</protein>
<gene>
    <name evidence="6" type="ORF">FAZ15_13930</name>
</gene>
<keyword evidence="3 6" id="KW-0808">Transferase</keyword>
<name>A0A4U0P0F3_9SPHI</name>
<dbReference type="PANTHER" id="PTHR43630:SF1">
    <property type="entry name" value="POLY-BETA-1,6-N-ACETYL-D-GLUCOSAMINE SYNTHASE"/>
    <property type="match status" value="1"/>
</dbReference>
<dbReference type="InterPro" id="IPR001173">
    <property type="entry name" value="Glyco_trans_2-like"/>
</dbReference>
<evidence type="ECO:0000256" key="1">
    <source>
        <dbReference type="ARBA" id="ARBA00006739"/>
    </source>
</evidence>
<comment type="caution">
    <text evidence="6">The sequence shown here is derived from an EMBL/GenBank/DDBJ whole genome shotgun (WGS) entry which is preliminary data.</text>
</comment>
<dbReference type="OrthoDB" id="6638511at2"/>
<keyword evidence="4" id="KW-0472">Membrane</keyword>
<dbReference type="Gene3D" id="3.90.550.10">
    <property type="entry name" value="Spore Coat Polysaccharide Biosynthesis Protein SpsA, Chain A"/>
    <property type="match status" value="1"/>
</dbReference>
<keyword evidence="4" id="KW-1133">Transmembrane helix</keyword>